<dbReference type="EMBL" id="MPUH01000267">
    <property type="protein sequence ID" value="OMJ84490.1"/>
    <property type="molecule type" value="Genomic_DNA"/>
</dbReference>
<evidence type="ECO:0000313" key="2">
    <source>
        <dbReference type="EMBL" id="OMJ83712.1"/>
    </source>
</evidence>
<dbReference type="AlphaFoldDB" id="A0A1R2C681"/>
<gene>
    <name evidence="3" type="ORF">SteCoe_14375</name>
    <name evidence="2" type="ORF">SteCoe_15321</name>
</gene>
<keyword evidence="4" id="KW-1185">Reference proteome</keyword>
<dbReference type="Proteomes" id="UP000187209">
    <property type="component" value="Unassembled WGS sequence"/>
</dbReference>
<name>A0A1R2C681_9CILI</name>
<protein>
    <submittedName>
        <fullName evidence="3">Uncharacterized protein</fullName>
    </submittedName>
</protein>
<reference evidence="3 4" key="1">
    <citation type="submission" date="2016-11" db="EMBL/GenBank/DDBJ databases">
        <title>The macronuclear genome of Stentor coeruleus: a giant cell with tiny introns.</title>
        <authorList>
            <person name="Slabodnick M."/>
            <person name="Ruby J.G."/>
            <person name="Reiff S.B."/>
            <person name="Swart E.C."/>
            <person name="Gosai S."/>
            <person name="Prabakaran S."/>
            <person name="Witkowska E."/>
            <person name="Larue G.E."/>
            <person name="Fisher S."/>
            <person name="Freeman R.M."/>
            <person name="Gunawardena J."/>
            <person name="Chu W."/>
            <person name="Stover N.A."/>
            <person name="Gregory B.D."/>
            <person name="Nowacki M."/>
            <person name="Derisi J."/>
            <person name="Roy S.W."/>
            <person name="Marshall W.F."/>
            <person name="Sood P."/>
        </authorList>
    </citation>
    <scope>NUCLEOTIDE SEQUENCE [LARGE SCALE GENOMIC DNA]</scope>
    <source>
        <strain evidence="3">WM001</strain>
    </source>
</reference>
<proteinExistence type="predicted"/>
<sequence length="261" mass="30689">MTLNLNINQNKIPEKTLRYLKDEQEILKLKSDLSSTKNSLNKSEHAREDLYQLLLSYQKICDDNMAKSKELLIEIDSLKDQLTQATYDLNIKTVKIQQLTHENEMLRKKTKILEQENNFVESFDYLLNNLQKNQHLEKLFHEKVGTDSKIMGYNIADTLKQFIGFCHCLIPLYRPLQHKKNLSCEENWFAKSGTMKNMLNMKKNDQKDIFDMEKHNFSTKNPVKIKYENIDCIQSTRSTASLPNERVRPKVIVCKRINSLT</sequence>
<comment type="caution">
    <text evidence="3">The sequence shown here is derived from an EMBL/GenBank/DDBJ whole genome shotgun (WGS) entry which is preliminary data.</text>
</comment>
<dbReference type="EMBL" id="MPUH01000294">
    <property type="protein sequence ID" value="OMJ83712.1"/>
    <property type="molecule type" value="Genomic_DNA"/>
</dbReference>
<evidence type="ECO:0000313" key="4">
    <source>
        <dbReference type="Proteomes" id="UP000187209"/>
    </source>
</evidence>
<keyword evidence="1" id="KW-0175">Coiled coil</keyword>
<organism evidence="3 4">
    <name type="scientific">Stentor coeruleus</name>
    <dbReference type="NCBI Taxonomy" id="5963"/>
    <lineage>
        <taxon>Eukaryota</taxon>
        <taxon>Sar</taxon>
        <taxon>Alveolata</taxon>
        <taxon>Ciliophora</taxon>
        <taxon>Postciliodesmatophora</taxon>
        <taxon>Heterotrichea</taxon>
        <taxon>Heterotrichida</taxon>
        <taxon>Stentoridae</taxon>
        <taxon>Stentor</taxon>
    </lineage>
</organism>
<evidence type="ECO:0000256" key="1">
    <source>
        <dbReference type="SAM" id="Coils"/>
    </source>
</evidence>
<evidence type="ECO:0000313" key="3">
    <source>
        <dbReference type="EMBL" id="OMJ84490.1"/>
    </source>
</evidence>
<feature type="coiled-coil region" evidence="1">
    <location>
        <begin position="89"/>
        <end position="116"/>
    </location>
</feature>
<accession>A0A1R2C681</accession>